<feature type="domain" description="Calcineurin-like phosphoesterase" evidence="3">
    <location>
        <begin position="49"/>
        <end position="213"/>
    </location>
</feature>
<dbReference type="Gene3D" id="3.60.21.10">
    <property type="match status" value="1"/>
</dbReference>
<dbReference type="Pfam" id="PF00149">
    <property type="entry name" value="Metallophos"/>
    <property type="match status" value="1"/>
</dbReference>
<dbReference type="GO" id="GO:0008758">
    <property type="term" value="F:UDP-2,3-diacylglucosamine hydrolase activity"/>
    <property type="evidence" value="ECO:0007669"/>
    <property type="project" value="TreeGrafter"/>
</dbReference>
<dbReference type="GO" id="GO:0009245">
    <property type="term" value="P:lipid A biosynthetic process"/>
    <property type="evidence" value="ECO:0007669"/>
    <property type="project" value="TreeGrafter"/>
</dbReference>
<dbReference type="GO" id="GO:0016020">
    <property type="term" value="C:membrane"/>
    <property type="evidence" value="ECO:0007669"/>
    <property type="project" value="GOC"/>
</dbReference>
<reference evidence="4 5" key="1">
    <citation type="submission" date="2016-11" db="EMBL/GenBank/DDBJ databases">
        <authorList>
            <person name="Jaros S."/>
            <person name="Januszkiewicz K."/>
            <person name="Wedrychowicz H."/>
        </authorList>
    </citation>
    <scope>NUCLEOTIDE SEQUENCE [LARGE SCALE GENOMIC DNA]</scope>
    <source>
        <strain evidence="4 5">DSM 14809</strain>
    </source>
</reference>
<dbReference type="RefSeq" id="WP_083572496.1">
    <property type="nucleotide sequence ID" value="NZ_FQYQ01000015.1"/>
</dbReference>
<protein>
    <recommendedName>
        <fullName evidence="3">Calcineurin-like phosphoesterase domain-containing protein</fullName>
    </recommendedName>
</protein>
<dbReference type="Proteomes" id="UP000184185">
    <property type="component" value="Unassembled WGS sequence"/>
</dbReference>
<name>A0A1M6I249_PSEXY</name>
<proteinExistence type="predicted"/>
<accession>A0A1M6I249</accession>
<dbReference type="OrthoDB" id="9780884at2"/>
<dbReference type="GO" id="GO:0046872">
    <property type="term" value="F:metal ion binding"/>
    <property type="evidence" value="ECO:0007669"/>
    <property type="project" value="UniProtKB-KW"/>
</dbReference>
<dbReference type="PANTHER" id="PTHR31302">
    <property type="entry name" value="TRANSMEMBRANE PROTEIN WITH METALLOPHOSPHOESTERASE DOMAIN-RELATED"/>
    <property type="match status" value="1"/>
</dbReference>
<dbReference type="InterPro" id="IPR051158">
    <property type="entry name" value="Metallophosphoesterase_sf"/>
</dbReference>
<evidence type="ECO:0000256" key="2">
    <source>
        <dbReference type="ARBA" id="ARBA00022801"/>
    </source>
</evidence>
<keyword evidence="1" id="KW-0479">Metal-binding</keyword>
<gene>
    <name evidence="4" type="ORF">SAMN02745725_02186</name>
</gene>
<dbReference type="STRING" id="185007.SAMN02910350_01930"/>
<evidence type="ECO:0000313" key="5">
    <source>
        <dbReference type="Proteomes" id="UP000184185"/>
    </source>
</evidence>
<keyword evidence="2" id="KW-0378">Hydrolase</keyword>
<dbReference type="PANTHER" id="PTHR31302:SF31">
    <property type="entry name" value="PHOSPHODIESTERASE YAEI"/>
    <property type="match status" value="1"/>
</dbReference>
<dbReference type="InterPro" id="IPR029052">
    <property type="entry name" value="Metallo-depent_PP-like"/>
</dbReference>
<dbReference type="InterPro" id="IPR004843">
    <property type="entry name" value="Calcineurin-like_PHP"/>
</dbReference>
<dbReference type="EMBL" id="FQYQ01000015">
    <property type="protein sequence ID" value="SHJ28505.1"/>
    <property type="molecule type" value="Genomic_DNA"/>
</dbReference>
<sequence>MKVKIKKRTGLKIFLAVLILLSLGFVSPLKVTKYDLYLSTLPEEFDGYKIVQISDFHCREFGDKEENLIRVVKKQKPDLIVLTGDIVDEEHTIEEADFLLAGLSGVAPMYYVTGNHEYYTNGPLGGAPYEQFRELCYEYGIKILDNEKCPIEKDGAKIYISGLDWRNSSANMRDVLGYADLDYFNILLCHDASKFNFLSEYGYDIVFTGHIHGGLVRIPFKGGVFASDYTFFPKYDHGVYIEKNSTMVCSSGLGDARIPRWNNPREVVFVKLHKDKIQ</sequence>
<organism evidence="4 5">
    <name type="scientific">Pseudobutyrivibrio xylanivorans DSM 14809</name>
    <dbReference type="NCBI Taxonomy" id="1123012"/>
    <lineage>
        <taxon>Bacteria</taxon>
        <taxon>Bacillati</taxon>
        <taxon>Bacillota</taxon>
        <taxon>Clostridia</taxon>
        <taxon>Lachnospirales</taxon>
        <taxon>Lachnospiraceae</taxon>
        <taxon>Pseudobutyrivibrio</taxon>
    </lineage>
</organism>
<dbReference type="SUPFAM" id="SSF56300">
    <property type="entry name" value="Metallo-dependent phosphatases"/>
    <property type="match status" value="1"/>
</dbReference>
<evidence type="ECO:0000259" key="3">
    <source>
        <dbReference type="Pfam" id="PF00149"/>
    </source>
</evidence>
<evidence type="ECO:0000313" key="4">
    <source>
        <dbReference type="EMBL" id="SHJ28505.1"/>
    </source>
</evidence>
<keyword evidence="5" id="KW-1185">Reference proteome</keyword>
<dbReference type="AlphaFoldDB" id="A0A1M6I249"/>
<evidence type="ECO:0000256" key="1">
    <source>
        <dbReference type="ARBA" id="ARBA00022723"/>
    </source>
</evidence>